<feature type="compositionally biased region" description="Basic and acidic residues" evidence="1">
    <location>
        <begin position="56"/>
        <end position="66"/>
    </location>
</feature>
<protein>
    <submittedName>
        <fullName evidence="2">Uncharacterized protein</fullName>
    </submittedName>
</protein>
<gene>
    <name evidence="2" type="ORF">BLONGUMMC1_00810</name>
</gene>
<name>A0A564RYI4_BIFLI</name>
<accession>A0A564RYI4</accession>
<organism evidence="2 3">
    <name type="scientific">Bifidobacterium longum subsp. infantis</name>
    <dbReference type="NCBI Taxonomy" id="1682"/>
    <lineage>
        <taxon>Bacteria</taxon>
        <taxon>Bacillati</taxon>
        <taxon>Actinomycetota</taxon>
        <taxon>Actinomycetes</taxon>
        <taxon>Bifidobacteriales</taxon>
        <taxon>Bifidobacteriaceae</taxon>
        <taxon>Bifidobacterium</taxon>
    </lineage>
</organism>
<evidence type="ECO:0000256" key="1">
    <source>
        <dbReference type="SAM" id="MobiDB-lite"/>
    </source>
</evidence>
<dbReference type="AlphaFoldDB" id="A0A564RYI4"/>
<dbReference type="Proteomes" id="UP000319252">
    <property type="component" value="Unassembled WGS sequence"/>
</dbReference>
<feature type="region of interest" description="Disordered" evidence="1">
    <location>
        <begin position="56"/>
        <end position="84"/>
    </location>
</feature>
<dbReference type="EMBL" id="CABHML010000033">
    <property type="protein sequence ID" value="VUW82760.1"/>
    <property type="molecule type" value="Genomic_DNA"/>
</dbReference>
<sequence>MGDPSLHDAPLQTHGPVFEAMPVERAQDLDAGGAMPAHGRLETDVLLQFAGERADESVFRGSHDDPPSGTGSTHASIPPRCVAM</sequence>
<evidence type="ECO:0000313" key="3">
    <source>
        <dbReference type="Proteomes" id="UP000319252"/>
    </source>
</evidence>
<feature type="region of interest" description="Disordered" evidence="1">
    <location>
        <begin position="1"/>
        <end position="37"/>
    </location>
</feature>
<evidence type="ECO:0000313" key="2">
    <source>
        <dbReference type="EMBL" id="VUW82760.1"/>
    </source>
</evidence>
<reference evidence="2 3" key="1">
    <citation type="submission" date="2019-07" db="EMBL/GenBank/DDBJ databases">
        <authorList>
            <person name="Chang H.-W."/>
            <person name="Raman A."/>
            <person name="Venkatesh S."/>
            <person name="Gehrig J."/>
        </authorList>
    </citation>
    <scope>NUCLEOTIDE SEQUENCE [LARGE SCALE GENOMIC DNA]</scope>
    <source>
        <strain evidence="2">B.longum_ssp_infantis_4</strain>
    </source>
</reference>
<proteinExistence type="predicted"/>